<dbReference type="InterPro" id="IPR036388">
    <property type="entry name" value="WH-like_DNA-bd_sf"/>
</dbReference>
<organism evidence="5 6">
    <name type="scientific">Bradyrhizobium aeschynomenes</name>
    <dbReference type="NCBI Taxonomy" id="2734909"/>
    <lineage>
        <taxon>Bacteria</taxon>
        <taxon>Pseudomonadati</taxon>
        <taxon>Pseudomonadota</taxon>
        <taxon>Alphaproteobacteria</taxon>
        <taxon>Hyphomicrobiales</taxon>
        <taxon>Nitrobacteraceae</taxon>
        <taxon>Bradyrhizobium</taxon>
    </lineage>
</organism>
<evidence type="ECO:0000313" key="5">
    <source>
        <dbReference type="EMBL" id="NPU66348.1"/>
    </source>
</evidence>
<evidence type="ECO:0000256" key="1">
    <source>
        <dbReference type="ARBA" id="ARBA00023015"/>
    </source>
</evidence>
<name>A0ABX2CDP1_9BRAD</name>
<dbReference type="InterPro" id="IPR011711">
    <property type="entry name" value="GntR_C"/>
</dbReference>
<keyword evidence="2" id="KW-0238">DNA-binding</keyword>
<comment type="caution">
    <text evidence="5">The sequence shown here is derived from an EMBL/GenBank/DDBJ whole genome shotgun (WGS) entry which is preliminary data.</text>
</comment>
<dbReference type="SMART" id="SM00895">
    <property type="entry name" value="FCD"/>
    <property type="match status" value="1"/>
</dbReference>
<dbReference type="RefSeq" id="WP_172111431.1">
    <property type="nucleotide sequence ID" value="NZ_JABFDN010000004.1"/>
</dbReference>
<accession>A0ABX2CDP1</accession>
<dbReference type="Gene3D" id="1.20.120.530">
    <property type="entry name" value="GntR ligand-binding domain-like"/>
    <property type="match status" value="1"/>
</dbReference>
<dbReference type="SUPFAM" id="SSF48008">
    <property type="entry name" value="GntR ligand-binding domain-like"/>
    <property type="match status" value="1"/>
</dbReference>
<dbReference type="InterPro" id="IPR008920">
    <property type="entry name" value="TF_FadR/GntR_C"/>
</dbReference>
<keyword evidence="6" id="KW-1185">Reference proteome</keyword>
<keyword evidence="3" id="KW-0804">Transcription</keyword>
<gene>
    <name evidence="5" type="ORF">HL667_15190</name>
</gene>
<evidence type="ECO:0000256" key="2">
    <source>
        <dbReference type="ARBA" id="ARBA00023125"/>
    </source>
</evidence>
<evidence type="ECO:0000259" key="4">
    <source>
        <dbReference type="SMART" id="SM00895"/>
    </source>
</evidence>
<dbReference type="EMBL" id="JABFDN010000004">
    <property type="protein sequence ID" value="NPU66348.1"/>
    <property type="molecule type" value="Genomic_DNA"/>
</dbReference>
<sequence length="285" mass="30872">MIRRDGDEVNASAESARYGRTARLLLASGQHQPAVRQTMAQGARIPVPSLAEGTFTRLRHMLIVGEVRPGQQMTLGVLARLLGTSPTPVRDALSRLAAADALQQSREFGVIVPTLGAAELEELHRLRIAVEGLAFANAAEMHRKADWRAFKLLHTDVCRAAETARAVQFASAVWALRVALLGLSEPSVLSMFVDRIWCRFGPTFTQKAEDHDTRREMTMRLGDIVEAIGQRDPSGAERAVIAEIDGRGLYRNLEANQDLPAPPLVPNAASASVAAGIIQSGAHHV</sequence>
<dbReference type="SUPFAM" id="SSF46785">
    <property type="entry name" value="Winged helix' DNA-binding domain"/>
    <property type="match status" value="1"/>
</dbReference>
<evidence type="ECO:0000313" key="6">
    <source>
        <dbReference type="Proteomes" id="UP000886476"/>
    </source>
</evidence>
<protein>
    <submittedName>
        <fullName evidence="5">GntR family transcriptional regulator</fullName>
    </submittedName>
</protein>
<dbReference type="Pfam" id="PF07729">
    <property type="entry name" value="FCD"/>
    <property type="match status" value="1"/>
</dbReference>
<dbReference type="InterPro" id="IPR036390">
    <property type="entry name" value="WH_DNA-bd_sf"/>
</dbReference>
<reference evidence="5" key="1">
    <citation type="submission" date="2020-05" db="EMBL/GenBank/DDBJ databases">
        <title>Nod-independent and nitrogen-fixing Bradyrhizobium aeschynomene sp. nov. isolated from nodules of Aeschynomene indica.</title>
        <authorList>
            <person name="Zhang Z."/>
        </authorList>
    </citation>
    <scope>NUCLEOTIDE SEQUENCE</scope>
    <source>
        <strain evidence="5">83012</strain>
    </source>
</reference>
<keyword evidence="1" id="KW-0805">Transcription regulation</keyword>
<dbReference type="Proteomes" id="UP000886476">
    <property type="component" value="Unassembled WGS sequence"/>
</dbReference>
<dbReference type="Pfam" id="PF00392">
    <property type="entry name" value="GntR"/>
    <property type="match status" value="1"/>
</dbReference>
<dbReference type="InterPro" id="IPR000524">
    <property type="entry name" value="Tscrpt_reg_HTH_GntR"/>
</dbReference>
<dbReference type="Gene3D" id="1.10.10.10">
    <property type="entry name" value="Winged helix-like DNA-binding domain superfamily/Winged helix DNA-binding domain"/>
    <property type="match status" value="1"/>
</dbReference>
<proteinExistence type="predicted"/>
<feature type="domain" description="GntR C-terminal" evidence="4">
    <location>
        <begin position="122"/>
        <end position="246"/>
    </location>
</feature>
<dbReference type="PANTHER" id="PTHR43537">
    <property type="entry name" value="TRANSCRIPTIONAL REGULATOR, GNTR FAMILY"/>
    <property type="match status" value="1"/>
</dbReference>
<evidence type="ECO:0000256" key="3">
    <source>
        <dbReference type="ARBA" id="ARBA00023163"/>
    </source>
</evidence>
<dbReference type="PANTHER" id="PTHR43537:SF39">
    <property type="entry name" value="HTH-TYPE TRANSCRIPTIONAL REGULATOR MCBR"/>
    <property type="match status" value="1"/>
</dbReference>